<comment type="subcellular location">
    <subcellularLocation>
        <location evidence="1">Membrane</location>
        <topology evidence="1">Single-pass membrane protein</topology>
    </subcellularLocation>
</comment>
<dbReference type="PANTHER" id="PTHR21461">
    <property type="entry name" value="GLYCOSYLTRANSFERASE FAMILY 92 PROTEIN"/>
    <property type="match status" value="1"/>
</dbReference>
<feature type="region of interest" description="Disordered" evidence="4">
    <location>
        <begin position="358"/>
        <end position="382"/>
    </location>
</feature>
<keyword evidence="3" id="KW-0472">Membrane</keyword>
<dbReference type="EMBL" id="FMVT01000007">
    <property type="protein sequence ID" value="SCY69129.1"/>
    <property type="molecule type" value="Genomic_DNA"/>
</dbReference>
<dbReference type="GO" id="GO:0005737">
    <property type="term" value="C:cytoplasm"/>
    <property type="evidence" value="ECO:0007669"/>
    <property type="project" value="TreeGrafter"/>
</dbReference>
<dbReference type="STRING" id="336292.SAMN05660710_02404"/>
<organism evidence="5 6">
    <name type="scientific">Paracoccus tibetensis</name>
    <dbReference type="NCBI Taxonomy" id="336292"/>
    <lineage>
        <taxon>Bacteria</taxon>
        <taxon>Pseudomonadati</taxon>
        <taxon>Pseudomonadota</taxon>
        <taxon>Alphaproteobacteria</taxon>
        <taxon>Rhodobacterales</taxon>
        <taxon>Paracoccaceae</taxon>
        <taxon>Paracoccus</taxon>
    </lineage>
</organism>
<evidence type="ECO:0000256" key="4">
    <source>
        <dbReference type="SAM" id="MobiDB-lite"/>
    </source>
</evidence>
<dbReference type="GO" id="GO:0016020">
    <property type="term" value="C:membrane"/>
    <property type="evidence" value="ECO:0007669"/>
    <property type="project" value="UniProtKB-SubCell"/>
</dbReference>
<keyword evidence="2" id="KW-0812">Transmembrane</keyword>
<dbReference type="InterPro" id="IPR029044">
    <property type="entry name" value="Nucleotide-diphossugar_trans"/>
</dbReference>
<dbReference type="RefSeq" id="WP_175453337.1">
    <property type="nucleotide sequence ID" value="NZ_FMVT01000007.1"/>
</dbReference>
<gene>
    <name evidence="5" type="ORF">SAMN05660710_02404</name>
</gene>
<dbReference type="PANTHER" id="PTHR21461:SF69">
    <property type="entry name" value="GLYCOSYLTRANSFERASE FAMILY 92 PROTEIN"/>
    <property type="match status" value="1"/>
</dbReference>
<name>A0A1G5I0A8_9RHOB</name>
<dbReference type="Pfam" id="PF13704">
    <property type="entry name" value="Glyco_tranf_2_4"/>
    <property type="match status" value="1"/>
</dbReference>
<dbReference type="SUPFAM" id="SSF53448">
    <property type="entry name" value="Nucleotide-diphospho-sugar transferases"/>
    <property type="match status" value="1"/>
</dbReference>
<dbReference type="Proteomes" id="UP000199502">
    <property type="component" value="Unassembled WGS sequence"/>
</dbReference>
<dbReference type="AlphaFoldDB" id="A0A1G5I0A8"/>
<evidence type="ECO:0000256" key="1">
    <source>
        <dbReference type="ARBA" id="ARBA00004167"/>
    </source>
</evidence>
<evidence type="ECO:0000313" key="5">
    <source>
        <dbReference type="EMBL" id="SCY69129.1"/>
    </source>
</evidence>
<keyword evidence="3" id="KW-1133">Transmembrane helix</keyword>
<sequence length="382" mass="42534">MQAGHHREAGAPEAERFVLVTTMRNEAPFILEWLVYHRLIGFTDILVFTNDCEDGTDLMLDRLAAMGLLTHLPNARRGKKTVQWQALSRASHQGVVKKADWLMVADVDEFLVVKAGDGHLADLLAAVPEPRGFQIPWRMFGASGRVAFDPDLVMAQFTRAAPEALVWPWRAVQFKSLFRNGPHVLGLGVHQPKLDPAARGAWYDANGRPRGPVPGTVTLETTPRYGLAQLNHYALGSAENFLVKAERGRPNRTAEPIGLDYWIDRNFDTVEDDAILRHLPAVRQGVAALLEDPALRALSEAAIAWRRERIEALKLTSDGFYLLARIQQLGGTEVVAMDRQLTLVRELMRMRQAVSTVLRPEDDLRQPKPGATDAARSRKAAV</sequence>
<evidence type="ECO:0000256" key="2">
    <source>
        <dbReference type="ARBA" id="ARBA00022692"/>
    </source>
</evidence>
<proteinExistence type="predicted"/>
<keyword evidence="5" id="KW-0808">Transferase</keyword>
<accession>A0A1G5I0A8</accession>
<reference evidence="5 6" key="1">
    <citation type="submission" date="2016-10" db="EMBL/GenBank/DDBJ databases">
        <authorList>
            <person name="de Groot N.N."/>
        </authorList>
    </citation>
    <scope>NUCLEOTIDE SEQUENCE [LARGE SCALE GENOMIC DNA]</scope>
    <source>
        <strain evidence="5 6">CGMCC 1.8925</strain>
    </source>
</reference>
<keyword evidence="6" id="KW-1185">Reference proteome</keyword>
<evidence type="ECO:0000256" key="3">
    <source>
        <dbReference type="ARBA" id="ARBA00022989"/>
    </source>
</evidence>
<protein>
    <submittedName>
        <fullName evidence="5">Glycosyl transferase family 2</fullName>
    </submittedName>
</protein>
<evidence type="ECO:0000313" key="6">
    <source>
        <dbReference type="Proteomes" id="UP000199502"/>
    </source>
</evidence>
<dbReference type="GO" id="GO:0016757">
    <property type="term" value="F:glycosyltransferase activity"/>
    <property type="evidence" value="ECO:0007669"/>
    <property type="project" value="TreeGrafter"/>
</dbReference>